<organism evidence="2 3">
    <name type="scientific">Tepidibacter thalassicus DSM 15285</name>
    <dbReference type="NCBI Taxonomy" id="1123350"/>
    <lineage>
        <taxon>Bacteria</taxon>
        <taxon>Bacillati</taxon>
        <taxon>Bacillota</taxon>
        <taxon>Clostridia</taxon>
        <taxon>Peptostreptococcales</taxon>
        <taxon>Peptostreptococcaceae</taxon>
        <taxon>Tepidibacter</taxon>
    </lineage>
</organism>
<dbReference type="SUPFAM" id="SSF55781">
    <property type="entry name" value="GAF domain-like"/>
    <property type="match status" value="1"/>
</dbReference>
<dbReference type="Gene3D" id="3.30.70.270">
    <property type="match status" value="1"/>
</dbReference>
<dbReference type="InterPro" id="IPR050469">
    <property type="entry name" value="Diguanylate_Cyclase"/>
</dbReference>
<dbReference type="InterPro" id="IPR003018">
    <property type="entry name" value="GAF"/>
</dbReference>
<gene>
    <name evidence="2" type="ORF">SAMN02744040_01368</name>
</gene>
<sequence>MLSNIDINEYKKLKLQNEDLKVKNITINKELQECRGIKWLLSQLIKVFGTLDSFENLMRNTTDVLMGILGVDTCAVWIKKDDKDEYVTYSRSVYNSNRYEVNECRKLPECLLKFKETSLLDINNKSILIAPLEDFRTNNKLGFIVAEHKNKNFFTKTTIDFFNILAIQISIVVINSKLFEKINEITNKDALTNCYNRNYFEKLMLNMNTNQRDYTLAVFDLDNFKKVNDILGHERGDEILVEIGKLAMNIVKRYNGEVIRYGGDEFIIILFKPLNEAIKILENFRKSVPGIELIKKIGINITVTIGVASYSETVTEMKNIFTVADMALIKGKKRGEKNTIHIGYNKYR</sequence>
<evidence type="ECO:0000313" key="3">
    <source>
        <dbReference type="Proteomes" id="UP000242520"/>
    </source>
</evidence>
<dbReference type="OrthoDB" id="9805474at2"/>
<dbReference type="Pfam" id="PF00990">
    <property type="entry name" value="GGDEF"/>
    <property type="match status" value="1"/>
</dbReference>
<evidence type="ECO:0000313" key="2">
    <source>
        <dbReference type="EMBL" id="SHH25169.1"/>
    </source>
</evidence>
<dbReference type="PROSITE" id="PS50887">
    <property type="entry name" value="GGDEF"/>
    <property type="match status" value="1"/>
</dbReference>
<keyword evidence="3" id="KW-1185">Reference proteome</keyword>
<feature type="domain" description="GGDEF" evidence="1">
    <location>
        <begin position="212"/>
        <end position="345"/>
    </location>
</feature>
<dbReference type="GO" id="GO:0052621">
    <property type="term" value="F:diguanylate cyclase activity"/>
    <property type="evidence" value="ECO:0007669"/>
    <property type="project" value="TreeGrafter"/>
</dbReference>
<dbReference type="InterPro" id="IPR029016">
    <property type="entry name" value="GAF-like_dom_sf"/>
</dbReference>
<dbReference type="SMART" id="SM00267">
    <property type="entry name" value="GGDEF"/>
    <property type="match status" value="1"/>
</dbReference>
<dbReference type="CDD" id="cd01949">
    <property type="entry name" value="GGDEF"/>
    <property type="match status" value="1"/>
</dbReference>
<dbReference type="AlphaFoldDB" id="A0A1M5RGJ9"/>
<proteinExistence type="predicted"/>
<dbReference type="Pfam" id="PF01590">
    <property type="entry name" value="GAF"/>
    <property type="match status" value="1"/>
</dbReference>
<dbReference type="Proteomes" id="UP000242520">
    <property type="component" value="Unassembled WGS sequence"/>
</dbReference>
<dbReference type="GO" id="GO:0043709">
    <property type="term" value="P:cell adhesion involved in single-species biofilm formation"/>
    <property type="evidence" value="ECO:0007669"/>
    <property type="project" value="TreeGrafter"/>
</dbReference>
<dbReference type="RefSeq" id="WP_072724942.1">
    <property type="nucleotide sequence ID" value="NZ_FQXH01000012.1"/>
</dbReference>
<dbReference type="InterPro" id="IPR043128">
    <property type="entry name" value="Rev_trsase/Diguanyl_cyclase"/>
</dbReference>
<dbReference type="PANTHER" id="PTHR45138">
    <property type="entry name" value="REGULATORY COMPONENTS OF SENSORY TRANSDUCTION SYSTEM"/>
    <property type="match status" value="1"/>
</dbReference>
<dbReference type="InterPro" id="IPR000160">
    <property type="entry name" value="GGDEF_dom"/>
</dbReference>
<dbReference type="NCBIfam" id="TIGR00254">
    <property type="entry name" value="GGDEF"/>
    <property type="match status" value="1"/>
</dbReference>
<dbReference type="PANTHER" id="PTHR45138:SF9">
    <property type="entry name" value="DIGUANYLATE CYCLASE DGCM-RELATED"/>
    <property type="match status" value="1"/>
</dbReference>
<protein>
    <submittedName>
        <fullName evidence="2">Diguanylate cyclase (GGDEF) domain-containing protein</fullName>
    </submittedName>
</protein>
<dbReference type="STRING" id="1123350.SAMN02744040_01368"/>
<accession>A0A1M5RGJ9</accession>
<name>A0A1M5RGJ9_9FIRM</name>
<dbReference type="SUPFAM" id="SSF55073">
    <property type="entry name" value="Nucleotide cyclase"/>
    <property type="match status" value="1"/>
</dbReference>
<evidence type="ECO:0000259" key="1">
    <source>
        <dbReference type="PROSITE" id="PS50887"/>
    </source>
</evidence>
<reference evidence="3" key="1">
    <citation type="submission" date="2016-11" db="EMBL/GenBank/DDBJ databases">
        <authorList>
            <person name="Varghese N."/>
            <person name="Submissions S."/>
        </authorList>
    </citation>
    <scope>NUCLEOTIDE SEQUENCE [LARGE SCALE GENOMIC DNA]</scope>
    <source>
        <strain evidence="3">DSM 15285</strain>
    </source>
</reference>
<dbReference type="GO" id="GO:0005886">
    <property type="term" value="C:plasma membrane"/>
    <property type="evidence" value="ECO:0007669"/>
    <property type="project" value="TreeGrafter"/>
</dbReference>
<dbReference type="EMBL" id="FQXH01000012">
    <property type="protein sequence ID" value="SHH25169.1"/>
    <property type="molecule type" value="Genomic_DNA"/>
</dbReference>
<dbReference type="Gene3D" id="3.30.450.40">
    <property type="match status" value="1"/>
</dbReference>
<dbReference type="InterPro" id="IPR029787">
    <property type="entry name" value="Nucleotide_cyclase"/>
</dbReference>
<dbReference type="GO" id="GO:1902201">
    <property type="term" value="P:negative regulation of bacterial-type flagellum-dependent cell motility"/>
    <property type="evidence" value="ECO:0007669"/>
    <property type="project" value="TreeGrafter"/>
</dbReference>